<protein>
    <submittedName>
        <fullName evidence="4">Methyltransferase</fullName>
        <ecNumber evidence="4">2.1.1.-</ecNumber>
    </submittedName>
</protein>
<gene>
    <name evidence="4" type="ORF">BALAC2494_00027</name>
</gene>
<dbReference type="KEGG" id="bnm:BALAC2494_00027"/>
<accession>A0A806FWL3</accession>
<dbReference type="PANTHER" id="PTHR47816">
    <property type="entry name" value="RIBOSOMAL RNA SMALL SUBUNIT METHYLTRANSFERASE C"/>
    <property type="match status" value="1"/>
</dbReference>
<evidence type="ECO:0000313" key="5">
    <source>
        <dbReference type="Proteomes" id="UP000008394"/>
    </source>
</evidence>
<dbReference type="InterPro" id="IPR007848">
    <property type="entry name" value="Small_mtfrase_dom"/>
</dbReference>
<reference evidence="4 5" key="1">
    <citation type="journal article" date="2011" name="J. Bacteriol.">
        <title>Genome Sequence of the Probiotic Strain Bifidobacterium animalis subsp. lactis CNCM I-2494.</title>
        <authorList>
            <person name="Chervaux C."/>
            <person name="Grimaldi C."/>
            <person name="Bolotin A."/>
            <person name="Quinquis B."/>
            <person name="Legrain-Raspaud S."/>
            <person name="van Hylckama Vlieg J.E."/>
            <person name="Denariaz G."/>
            <person name="Smokvina T."/>
        </authorList>
    </citation>
    <scope>NUCLEOTIDE SEQUENCE [LARGE SCALE GENOMIC DNA]</scope>
    <source>
        <strain evidence="4 5">CNCM I-2494</strain>
    </source>
</reference>
<organism evidence="4 5">
    <name type="scientific">Bifidobacterium animalis subsp. lactis CNCM I-2494</name>
    <dbReference type="NCBI Taxonomy" id="1042403"/>
    <lineage>
        <taxon>Bacteria</taxon>
        <taxon>Bacillati</taxon>
        <taxon>Actinomycetota</taxon>
        <taxon>Actinomycetes</taxon>
        <taxon>Bifidobacteriales</taxon>
        <taxon>Bifidobacteriaceae</taxon>
        <taxon>Bifidobacterium</taxon>
    </lineage>
</organism>
<evidence type="ECO:0000313" key="4">
    <source>
        <dbReference type="EMBL" id="AEK30682.1"/>
    </source>
</evidence>
<dbReference type="EMBL" id="CP002915">
    <property type="protein sequence ID" value="AEK30682.1"/>
    <property type="molecule type" value="Genomic_DNA"/>
</dbReference>
<sequence length="255" mass="27619">MPMRPPFSNMVKSAFLLNCKRSYIMVRIVNKTGTANISVFHGNGDVMGKSNGTANEQYFSSAPQSADVRKTLEVTLRDHPVTVETSNGVFSAHRVDLGTSVLLRHAPMPPLEGTFLDLGCGWGAIALALALESPEATVYAVDVNERAIELARSNAEANGCGNIHAGTAAVVPGDVRFDVIWSNPPIRIGKEALHELLMEWLPRLVSDGHAYLVVQRNLGSDSLIPWLAEHLGDGYEVGKYASSKGYRVIDVHKLA</sequence>
<dbReference type="Pfam" id="PF05175">
    <property type="entry name" value="MTS"/>
    <property type="match status" value="1"/>
</dbReference>
<dbReference type="AlphaFoldDB" id="A0A806FWL3"/>
<dbReference type="InterPro" id="IPR046977">
    <property type="entry name" value="RsmC/RlmG"/>
</dbReference>
<proteinExistence type="predicted"/>
<dbReference type="CDD" id="cd02440">
    <property type="entry name" value="AdoMet_MTases"/>
    <property type="match status" value="1"/>
</dbReference>
<dbReference type="SUPFAM" id="SSF53335">
    <property type="entry name" value="S-adenosyl-L-methionine-dependent methyltransferases"/>
    <property type="match status" value="1"/>
</dbReference>
<feature type="domain" description="Methyltransferase small" evidence="3">
    <location>
        <begin position="81"/>
        <end position="248"/>
    </location>
</feature>
<dbReference type="Proteomes" id="UP000008394">
    <property type="component" value="Chromosome"/>
</dbReference>
<evidence type="ECO:0000256" key="2">
    <source>
        <dbReference type="ARBA" id="ARBA00022679"/>
    </source>
</evidence>
<dbReference type="InterPro" id="IPR029063">
    <property type="entry name" value="SAM-dependent_MTases_sf"/>
</dbReference>
<keyword evidence="2 4" id="KW-0808">Transferase</keyword>
<dbReference type="Gene3D" id="3.40.50.150">
    <property type="entry name" value="Vaccinia Virus protein VP39"/>
    <property type="match status" value="1"/>
</dbReference>
<dbReference type="GO" id="GO:0032259">
    <property type="term" value="P:methylation"/>
    <property type="evidence" value="ECO:0007669"/>
    <property type="project" value="UniProtKB-KW"/>
</dbReference>
<dbReference type="PANTHER" id="PTHR47816:SF4">
    <property type="entry name" value="RIBOSOMAL RNA SMALL SUBUNIT METHYLTRANSFERASE C"/>
    <property type="match status" value="1"/>
</dbReference>
<evidence type="ECO:0000259" key="3">
    <source>
        <dbReference type="Pfam" id="PF05175"/>
    </source>
</evidence>
<evidence type="ECO:0000256" key="1">
    <source>
        <dbReference type="ARBA" id="ARBA00022603"/>
    </source>
</evidence>
<keyword evidence="1 4" id="KW-0489">Methyltransferase</keyword>
<dbReference type="GO" id="GO:0008757">
    <property type="term" value="F:S-adenosylmethionine-dependent methyltransferase activity"/>
    <property type="evidence" value="ECO:0007669"/>
    <property type="project" value="InterPro"/>
</dbReference>
<name>A0A806FWL3_BIFAN</name>
<dbReference type="EC" id="2.1.1.-" evidence="4"/>